<accession>A0A0E9PRG3</accession>
<sequence>MYYGRSLYYLEFTTAQQCFYIPQKLKTINVCLVNHTMYVVCHDTIQETSWTRDLKLKS</sequence>
<protein>
    <submittedName>
        <fullName evidence="1">Uncharacterized protein</fullName>
    </submittedName>
</protein>
<proteinExistence type="predicted"/>
<dbReference type="EMBL" id="GBXM01101478">
    <property type="protein sequence ID" value="JAH07099.1"/>
    <property type="molecule type" value="Transcribed_RNA"/>
</dbReference>
<organism evidence="1">
    <name type="scientific">Anguilla anguilla</name>
    <name type="common">European freshwater eel</name>
    <name type="synonym">Muraena anguilla</name>
    <dbReference type="NCBI Taxonomy" id="7936"/>
    <lineage>
        <taxon>Eukaryota</taxon>
        <taxon>Metazoa</taxon>
        <taxon>Chordata</taxon>
        <taxon>Craniata</taxon>
        <taxon>Vertebrata</taxon>
        <taxon>Euteleostomi</taxon>
        <taxon>Actinopterygii</taxon>
        <taxon>Neopterygii</taxon>
        <taxon>Teleostei</taxon>
        <taxon>Anguilliformes</taxon>
        <taxon>Anguillidae</taxon>
        <taxon>Anguilla</taxon>
    </lineage>
</organism>
<dbReference type="AlphaFoldDB" id="A0A0E9PRG3"/>
<reference evidence="1" key="2">
    <citation type="journal article" date="2015" name="Fish Shellfish Immunol.">
        <title>Early steps in the European eel (Anguilla anguilla)-Vibrio vulnificus interaction in the gills: Role of the RtxA13 toxin.</title>
        <authorList>
            <person name="Callol A."/>
            <person name="Pajuelo D."/>
            <person name="Ebbesson L."/>
            <person name="Teles M."/>
            <person name="MacKenzie S."/>
            <person name="Amaro C."/>
        </authorList>
    </citation>
    <scope>NUCLEOTIDE SEQUENCE</scope>
</reference>
<name>A0A0E9PRG3_ANGAN</name>
<reference evidence="1" key="1">
    <citation type="submission" date="2014-11" db="EMBL/GenBank/DDBJ databases">
        <authorList>
            <person name="Amaro Gonzalez C."/>
        </authorList>
    </citation>
    <scope>NUCLEOTIDE SEQUENCE</scope>
</reference>
<evidence type="ECO:0000313" key="1">
    <source>
        <dbReference type="EMBL" id="JAH07099.1"/>
    </source>
</evidence>